<feature type="compositionally biased region" description="Basic and acidic residues" evidence="1">
    <location>
        <begin position="127"/>
        <end position="139"/>
    </location>
</feature>
<feature type="transmembrane region" description="Helical" evidence="2">
    <location>
        <begin position="299"/>
        <end position="319"/>
    </location>
</feature>
<dbReference type="AlphaFoldDB" id="A0A1J1H2L4"/>
<evidence type="ECO:0000313" key="4">
    <source>
        <dbReference type="Proteomes" id="UP000220158"/>
    </source>
</evidence>
<name>A0A1J1H2L4_PLARL</name>
<dbReference type="KEGG" id="prel:PRELSG_0606700"/>
<feature type="compositionally biased region" description="Acidic residues" evidence="1">
    <location>
        <begin position="116"/>
        <end position="126"/>
    </location>
</feature>
<keyword evidence="2" id="KW-0472">Membrane</keyword>
<accession>A0A1J1H2L4</accession>
<feature type="transmembrane region" description="Helical" evidence="2">
    <location>
        <begin position="258"/>
        <end position="278"/>
    </location>
</feature>
<evidence type="ECO:0000256" key="2">
    <source>
        <dbReference type="SAM" id="Phobius"/>
    </source>
</evidence>
<protein>
    <submittedName>
        <fullName evidence="3">Uncharacterized protein</fullName>
    </submittedName>
</protein>
<proteinExistence type="predicted"/>
<feature type="region of interest" description="Disordered" evidence="1">
    <location>
        <begin position="116"/>
        <end position="139"/>
    </location>
</feature>
<dbReference type="OrthoDB" id="371207at2759"/>
<evidence type="ECO:0000313" key="3">
    <source>
        <dbReference type="EMBL" id="CRG99092.1"/>
    </source>
</evidence>
<feature type="transmembrane region" description="Helical" evidence="2">
    <location>
        <begin position="36"/>
        <end position="59"/>
    </location>
</feature>
<keyword evidence="4" id="KW-1185">Reference proteome</keyword>
<keyword evidence="2" id="KW-0812">Transmembrane</keyword>
<evidence type="ECO:0000256" key="1">
    <source>
        <dbReference type="SAM" id="MobiDB-lite"/>
    </source>
</evidence>
<feature type="transmembrane region" description="Helical" evidence="2">
    <location>
        <begin position="71"/>
        <end position="94"/>
    </location>
</feature>
<keyword evidence="2" id="KW-1133">Transmembrane helix</keyword>
<dbReference type="EMBL" id="LN835301">
    <property type="protein sequence ID" value="CRG99092.1"/>
    <property type="molecule type" value="Genomic_DNA"/>
</dbReference>
<reference evidence="3 4" key="1">
    <citation type="submission" date="2015-04" db="EMBL/GenBank/DDBJ databases">
        <authorList>
            <consortium name="Pathogen Informatics"/>
        </authorList>
    </citation>
    <scope>NUCLEOTIDE SEQUENCE [LARGE SCALE GENOMIC DNA]</scope>
    <source>
        <strain evidence="3 4">SGS1</strain>
    </source>
</reference>
<gene>
    <name evidence="3" type="ORF">PRELSG_0606700</name>
</gene>
<dbReference type="OMA" id="ITCICDE"/>
<feature type="transmembrane region" description="Helical" evidence="2">
    <location>
        <begin position="382"/>
        <end position="408"/>
    </location>
</feature>
<dbReference type="GeneID" id="39735193"/>
<organism evidence="3 4">
    <name type="scientific">Plasmodium relictum</name>
    <dbReference type="NCBI Taxonomy" id="85471"/>
    <lineage>
        <taxon>Eukaryota</taxon>
        <taxon>Sar</taxon>
        <taxon>Alveolata</taxon>
        <taxon>Apicomplexa</taxon>
        <taxon>Aconoidasida</taxon>
        <taxon>Haemosporida</taxon>
        <taxon>Plasmodiidae</taxon>
        <taxon>Plasmodium</taxon>
        <taxon>Plasmodium (Haemamoeba)</taxon>
    </lineage>
</organism>
<dbReference type="VEuPathDB" id="PlasmoDB:PRELSG_0606700"/>
<dbReference type="Proteomes" id="UP000220158">
    <property type="component" value="Chromosome 6"/>
</dbReference>
<dbReference type="RefSeq" id="XP_028532100.1">
    <property type="nucleotide sequence ID" value="XM_028675519.1"/>
</dbReference>
<sequence length="413" mass="48727">MEDLEIKQALFKKENEKNSERCAFCKTRYRKFINTFMTWEVVLLLTHILVFLIIFYKLIMDKKLSSVNNRFIRSITNVGHFTQGFLFVLLLVPFKFTKKITKFLINTCNQKDIQENDIEENANDNENENKLSNSKEKEKKIKFDSNEDANMIMNNESSIDKNTDEGLTEYLSDENEIKKKESLQEKSVQEKKKRVYFNEAISVKESDNIYEKNKNTGNSVCESFTNKLVFCGNTSNHKKKEIQYFFLCAKLFSTNKNYVMFVIKYVTSFILMFAYPLYNLIKRKILYKYFYFSSYYINLFDFASGLSAGSSLVLIYGLTKFFISYYANRKKGEDFQFYGNYAFINDINCLCDENIKINIQNNPYLKNIAINYFNSYYNYKNLLFGGLIILLVICIFSFGFSFISLNAYKLIIQ</sequence>